<reference evidence="2" key="1">
    <citation type="journal article" date="2020" name="mSystems">
        <title>Genome- and Community-Level Interaction Insights into Carbon Utilization and Element Cycling Functions of Hydrothermarchaeota in Hydrothermal Sediment.</title>
        <authorList>
            <person name="Zhou Z."/>
            <person name="Liu Y."/>
            <person name="Xu W."/>
            <person name="Pan J."/>
            <person name="Luo Z.H."/>
            <person name="Li M."/>
        </authorList>
    </citation>
    <scope>NUCLEOTIDE SEQUENCE [LARGE SCALE GENOMIC DNA]</scope>
    <source>
        <strain evidence="2">SpSt-902</strain>
    </source>
</reference>
<evidence type="ECO:0000256" key="1">
    <source>
        <dbReference type="ARBA" id="ARBA00010894"/>
    </source>
</evidence>
<name>A0A7C3QSK1_9BACT</name>
<protein>
    <submittedName>
        <fullName evidence="2">YggT family protein</fullName>
    </submittedName>
</protein>
<sequence length="78" mass="8923">MLAIDRLLTLYSWIIIIRALISWVSPDPSNPVVRILHQITEPVLAPLRRLVPPEKLAGMDISPLIAIFLIQVIQHFLY</sequence>
<dbReference type="AlphaFoldDB" id="A0A7C3QSK1"/>
<gene>
    <name evidence="2" type="ORF">ENX03_00845</name>
</gene>
<proteinExistence type="inferred from homology"/>
<dbReference type="GO" id="GO:0016020">
    <property type="term" value="C:membrane"/>
    <property type="evidence" value="ECO:0007669"/>
    <property type="project" value="InterPro"/>
</dbReference>
<accession>A0A7C3QSK1</accession>
<dbReference type="InterPro" id="IPR003425">
    <property type="entry name" value="CCB3/YggT"/>
</dbReference>
<dbReference type="PANTHER" id="PTHR33219:SF14">
    <property type="entry name" value="PROTEIN COFACTOR ASSEMBLY OF COMPLEX C SUBUNIT B CCB3, CHLOROPLASTIC-RELATED"/>
    <property type="match status" value="1"/>
</dbReference>
<organism evidence="2">
    <name type="scientific">Leptospirillum ferriphilum</name>
    <dbReference type="NCBI Taxonomy" id="178606"/>
    <lineage>
        <taxon>Bacteria</taxon>
        <taxon>Pseudomonadati</taxon>
        <taxon>Nitrospirota</taxon>
        <taxon>Nitrospiria</taxon>
        <taxon>Nitrospirales</taxon>
        <taxon>Nitrospiraceae</taxon>
        <taxon>Leptospirillum</taxon>
    </lineage>
</organism>
<dbReference type="EMBL" id="DTMM01000015">
    <property type="protein sequence ID" value="HFT92491.1"/>
    <property type="molecule type" value="Genomic_DNA"/>
</dbReference>
<comment type="similarity">
    <text evidence="1">Belongs to the YggT family.</text>
</comment>
<dbReference type="PANTHER" id="PTHR33219">
    <property type="entry name" value="YLMG HOMOLOG PROTEIN 2, CHLOROPLASTIC"/>
    <property type="match status" value="1"/>
</dbReference>
<dbReference type="Pfam" id="PF02325">
    <property type="entry name" value="CCB3_YggT"/>
    <property type="match status" value="1"/>
</dbReference>
<comment type="caution">
    <text evidence="2">The sequence shown here is derived from an EMBL/GenBank/DDBJ whole genome shotgun (WGS) entry which is preliminary data.</text>
</comment>
<evidence type="ECO:0000313" key="2">
    <source>
        <dbReference type="EMBL" id="HFT92491.1"/>
    </source>
</evidence>